<dbReference type="Proteomes" id="UP000253204">
    <property type="component" value="Unassembled WGS sequence"/>
</dbReference>
<reference evidence="1 2" key="1">
    <citation type="submission" date="2018-07" db="EMBL/GenBank/DDBJ databases">
        <title>Halomonas rutogse sp. nov., isolated from Lake TangqianCo on Tibetan Plateau.</title>
        <authorList>
            <person name="Lu H."/>
            <person name="Xing P."/>
            <person name="Wu Q."/>
        </authorList>
    </citation>
    <scope>NUCLEOTIDE SEQUENCE [LARGE SCALE GENOMIC DNA]</scope>
    <source>
        <strain evidence="1 2">TQ8S</strain>
    </source>
</reference>
<protein>
    <submittedName>
        <fullName evidence="1">Uncharacterized protein</fullName>
    </submittedName>
</protein>
<dbReference type="RefSeq" id="WP_114485114.1">
    <property type="nucleotide sequence ID" value="NZ_CBCSHM010000052.1"/>
</dbReference>
<dbReference type="EMBL" id="QPIJ01000001">
    <property type="protein sequence ID" value="RCV93786.1"/>
    <property type="molecule type" value="Genomic_DNA"/>
</dbReference>
<comment type="caution">
    <text evidence="1">The sequence shown here is derived from an EMBL/GenBank/DDBJ whole genome shotgun (WGS) entry which is preliminary data.</text>
</comment>
<accession>A0A368UAV6</accession>
<keyword evidence="2" id="KW-1185">Reference proteome</keyword>
<evidence type="ECO:0000313" key="2">
    <source>
        <dbReference type="Proteomes" id="UP000253204"/>
    </source>
</evidence>
<organism evidence="1 2">
    <name type="scientific">Vreelandella rituensis</name>
    <dbReference type="NCBI Taxonomy" id="2282306"/>
    <lineage>
        <taxon>Bacteria</taxon>
        <taxon>Pseudomonadati</taxon>
        <taxon>Pseudomonadota</taxon>
        <taxon>Gammaproteobacteria</taxon>
        <taxon>Oceanospirillales</taxon>
        <taxon>Halomonadaceae</taxon>
        <taxon>Vreelandella</taxon>
    </lineage>
</organism>
<dbReference type="AlphaFoldDB" id="A0A368UAV6"/>
<evidence type="ECO:0000313" key="1">
    <source>
        <dbReference type="EMBL" id="RCV93786.1"/>
    </source>
</evidence>
<proteinExistence type="predicted"/>
<sequence length="173" mass="19326">MGLAQVVIAIMLASASLGVSVSYVSKLNILERQLASQLGDGFHQLDQAWQHYRRDHQRFTCAVATRDAECPAFVLQDKGLLPADGWRQTLFDAYTFEPRFPADFTLDYHTEATGQRFCIEGTGNAALMNAAQRFEQRAPINQVFLTDDCATPMPSGDLTPDGHWAIVYRLNDQ</sequence>
<gene>
    <name evidence="1" type="ORF">DU506_01115</name>
</gene>
<name>A0A368UAV6_9GAMM</name>